<reference evidence="3" key="1">
    <citation type="submission" date="2016-10" db="EMBL/GenBank/DDBJ databases">
        <authorList>
            <person name="Varghese N."/>
            <person name="Submissions S."/>
        </authorList>
    </citation>
    <scope>NUCLEOTIDE SEQUENCE [LARGE SCALE GENOMIC DNA]</scope>
    <source>
        <strain evidence="3">Z-7934</strain>
    </source>
</reference>
<evidence type="ECO:0000259" key="1">
    <source>
        <dbReference type="Pfam" id="PF10137"/>
    </source>
</evidence>
<organism evidence="2 3">
    <name type="scientific">Tindallia magadiensis</name>
    <dbReference type="NCBI Taxonomy" id="69895"/>
    <lineage>
        <taxon>Bacteria</taxon>
        <taxon>Bacillati</taxon>
        <taxon>Bacillota</taxon>
        <taxon>Clostridia</taxon>
        <taxon>Peptostreptococcales</taxon>
        <taxon>Tindalliaceae</taxon>
        <taxon>Tindallia</taxon>
    </lineage>
</organism>
<accession>A0A1I3I265</accession>
<dbReference type="PIRSF" id="PIRSF032620">
    <property type="entry name" value="UCP032620"/>
    <property type="match status" value="1"/>
</dbReference>
<feature type="domain" description="CD-NTase-associated protein 12/Pycsar effector protein TIR" evidence="1">
    <location>
        <begin position="50"/>
        <end position="169"/>
    </location>
</feature>
<gene>
    <name evidence="2" type="ORF">SAMN05192551_1208</name>
</gene>
<proteinExistence type="predicted"/>
<dbReference type="Pfam" id="PF10137">
    <property type="entry name" value="CAP12-PCTIR_TIR"/>
    <property type="match status" value="1"/>
</dbReference>
<dbReference type="InterPro" id="IPR014571">
    <property type="entry name" value="UCP032620"/>
</dbReference>
<dbReference type="AlphaFoldDB" id="A0A1I3I265"/>
<keyword evidence="3" id="KW-1185">Reference proteome</keyword>
<dbReference type="GO" id="GO:0050135">
    <property type="term" value="F:NADP+ nucleosidase activity"/>
    <property type="evidence" value="ECO:0007669"/>
    <property type="project" value="InterPro"/>
</dbReference>
<sequence>MFVSESDIVRDDSYELKVITKEVFKLAEDKIAMDLNTSEGESDIVLDFDKVFIVHGRDDLAKTEAARLVERLGLTPIILHEQASANMTIIEKIESYSNVGFALVLYTPCDVGVLDDGNNNFKSRARQNVVFEHGFLMGKLGRKRVCALVKENIETPNDISGIIYVEMDNAHAWEFTIAKEMRHLGYPIDLNRL</sequence>
<evidence type="ECO:0000313" key="2">
    <source>
        <dbReference type="EMBL" id="SFI42031.1"/>
    </source>
</evidence>
<evidence type="ECO:0000313" key="3">
    <source>
        <dbReference type="Proteomes" id="UP000199287"/>
    </source>
</evidence>
<dbReference type="EMBL" id="FOQA01000020">
    <property type="protein sequence ID" value="SFI42031.1"/>
    <property type="molecule type" value="Genomic_DNA"/>
</dbReference>
<dbReference type="Proteomes" id="UP000199287">
    <property type="component" value="Unassembled WGS sequence"/>
</dbReference>
<dbReference type="STRING" id="69895.SAMN05192551_1208"/>
<protein>
    <submittedName>
        <fullName evidence="2">Predicted nucleotide-binding protein containing TIR-like domain-containing protein</fullName>
    </submittedName>
</protein>
<dbReference type="InterPro" id="IPR019302">
    <property type="entry name" value="CAP12/PCTIR_TIR_dom"/>
</dbReference>
<name>A0A1I3I265_9FIRM</name>